<dbReference type="SMART" id="SM00052">
    <property type="entry name" value="EAL"/>
    <property type="match status" value="1"/>
</dbReference>
<dbReference type="InterPro" id="IPR029787">
    <property type="entry name" value="Nucleotide_cyclase"/>
</dbReference>
<dbReference type="InterPro" id="IPR000160">
    <property type="entry name" value="GGDEF_dom"/>
</dbReference>
<dbReference type="Pfam" id="PF00990">
    <property type="entry name" value="GGDEF"/>
    <property type="match status" value="2"/>
</dbReference>
<dbReference type="Gene3D" id="3.20.20.450">
    <property type="entry name" value="EAL domain"/>
    <property type="match status" value="1"/>
</dbReference>
<evidence type="ECO:0000259" key="1">
    <source>
        <dbReference type="PROSITE" id="PS50883"/>
    </source>
</evidence>
<dbReference type="InterPro" id="IPR050706">
    <property type="entry name" value="Cyclic-di-GMP_PDE-like"/>
</dbReference>
<dbReference type="PROSITE" id="PS50887">
    <property type="entry name" value="GGDEF"/>
    <property type="match status" value="2"/>
</dbReference>
<name>A0A6N7XVK4_9ACTN</name>
<accession>A0A6N7XVK4</accession>
<protein>
    <submittedName>
        <fullName evidence="3">EAL domain-containing protein</fullName>
    </submittedName>
</protein>
<dbReference type="PANTHER" id="PTHR33121">
    <property type="entry name" value="CYCLIC DI-GMP PHOSPHODIESTERASE PDEF"/>
    <property type="match status" value="1"/>
</dbReference>
<feature type="domain" description="GGDEF" evidence="2">
    <location>
        <begin position="1448"/>
        <end position="1570"/>
    </location>
</feature>
<evidence type="ECO:0000313" key="3">
    <source>
        <dbReference type="EMBL" id="MST73371.1"/>
    </source>
</evidence>
<dbReference type="PROSITE" id="PS50883">
    <property type="entry name" value="EAL"/>
    <property type="match status" value="1"/>
</dbReference>
<dbReference type="CDD" id="cd01948">
    <property type="entry name" value="EAL"/>
    <property type="match status" value="1"/>
</dbReference>
<gene>
    <name evidence="3" type="ORF">FYJ68_09700</name>
</gene>
<dbReference type="NCBIfam" id="TIGR00254">
    <property type="entry name" value="GGDEF"/>
    <property type="match status" value="1"/>
</dbReference>
<feature type="domain" description="GGDEF" evidence="2">
    <location>
        <begin position="166"/>
        <end position="292"/>
    </location>
</feature>
<dbReference type="SUPFAM" id="SSF55073">
    <property type="entry name" value="Nucleotide cyclase"/>
    <property type="match status" value="2"/>
</dbReference>
<dbReference type="InterPro" id="IPR043128">
    <property type="entry name" value="Rev_trsase/Diguanyl_cyclase"/>
</dbReference>
<proteinExistence type="predicted"/>
<reference evidence="3 4" key="1">
    <citation type="submission" date="2019-08" db="EMBL/GenBank/DDBJ databases">
        <title>In-depth cultivation of the pig gut microbiome towards novel bacterial diversity and tailored functional studies.</title>
        <authorList>
            <person name="Wylensek D."/>
            <person name="Hitch T.C.A."/>
            <person name="Clavel T."/>
        </authorList>
    </citation>
    <scope>NUCLEOTIDE SEQUENCE [LARGE SCALE GENOMIC DNA]</scope>
    <source>
        <strain evidence="3 4">CA-Schmier-601-WT-1</strain>
    </source>
</reference>
<feature type="domain" description="EAL" evidence="1">
    <location>
        <begin position="301"/>
        <end position="553"/>
    </location>
</feature>
<dbReference type="CDD" id="cd01949">
    <property type="entry name" value="GGDEF"/>
    <property type="match status" value="1"/>
</dbReference>
<dbReference type="EMBL" id="VUNC01000009">
    <property type="protein sequence ID" value="MST73371.1"/>
    <property type="molecule type" value="Genomic_DNA"/>
</dbReference>
<organism evidence="3 4">
    <name type="scientific">Olsenella porci</name>
    <dbReference type="NCBI Taxonomy" id="2652279"/>
    <lineage>
        <taxon>Bacteria</taxon>
        <taxon>Bacillati</taxon>
        <taxon>Actinomycetota</taxon>
        <taxon>Coriobacteriia</taxon>
        <taxon>Coriobacteriales</taxon>
        <taxon>Atopobiaceae</taxon>
        <taxon>Olsenella</taxon>
    </lineage>
</organism>
<dbReference type="InterPro" id="IPR035919">
    <property type="entry name" value="EAL_sf"/>
</dbReference>
<evidence type="ECO:0000313" key="4">
    <source>
        <dbReference type="Proteomes" id="UP000469325"/>
    </source>
</evidence>
<evidence type="ECO:0000259" key="2">
    <source>
        <dbReference type="PROSITE" id="PS50887"/>
    </source>
</evidence>
<keyword evidence="4" id="KW-1185">Reference proteome</keyword>
<dbReference type="RefSeq" id="WP_154436087.1">
    <property type="nucleotide sequence ID" value="NZ_VUNC01000009.1"/>
</dbReference>
<sequence>MTEAIANASGKSRVQAECQEYFDLLDGGVCFVLADGTERIAFANEKMASLYECEDARDFLRLCSSNYRNLMEEDYRPLAEVAGKHPDHFPLSFHYRTKAGHFLKAEGAGSLRDTPLGRAYVLMVFSAEQIASDHTGVDNTGVLGMHDFFQEAQRKVDACTAKPSVPALCSVCFDLTSFKEYNWLYGMRQGDRCLRRMAEIITDCFPGALVGHLTADHFVALLPSNDLEAKLEHVCSEVNCYINDDVIQLKAGVYRPSEADTLDDPRHGFDAAKIACDSIKTDGNVSVAFYKPSMGETIANKTYVLRHFSEALEKHYIKVYFQPVIRTLTGKLSGFEALARWEDPVLGMIFPGVFVPVLEEAQLINRLDRYVLDQVARLVRDRMDNGLPLLPVSMNLSAYDFDVADPLGTIEKTVSHYRIPKTVLFFEITERVMMRNRMSMAENVRRFQQAGYQMWIDDFGSEYSSLNLLHNYHFDVIKIDMGFFSHFDDRSRQIITSVVAMSRVLGVQTLAEGVETQEQVAFLKKIGCGRIQGYYYGHPMMYEDTLAFIQGKSLRFEGSEEAHLMDAAESVNVISDSPTALFRFDGTHIELLIENDAYKRELRSTGTLDMAEANANLADARYPLRDRFNRLLGKALRSRSEETLTYSDNGQYMRVSVRWISGDEHNWVGEAHIYNISNSSAIRQAKLLDSTLRDIFQLYEGFYLFDRGKGEVRVLRSSHLELNQETSSLGIGEFISLFSQRLVYPDDRGRFAAFISPEAVEAGAKEGESTSRAEVVRVRRADGTYRWAVFEALSIYKSESNNFLLCEREDVWEEKSDRDTLLPVFCKSFGIMGAKTKQSETLEKESGLFRALSGSSPYSFFWEDREGRILGASRNLLQKAGFDDEAQYLGKTEEELGCRLGNAGDVPHEDGTSSDLTHAIGTEELALSEGRLREVQVTRVPWYQEKEIVGTLSMVRGNESDDKDEESRLGLVDHETGFLSFRGAIEPGLILADQYRLKGLDYVGLLIDVPAFAEVMQKSADDAQVILAKISSLLRKSLTPGWAVARIGLCCFLCFCQRKHVGKIEERLQTVSEALPSLWRRTGIQTMPVLMHAVAYGSEVMSLDEMLQLMTRRLSSAESEAYGDKPYTGDRIFVRREVLDNLPERVVISDPKTYELVYLNPAARKDVGIGTGSLKGRLCYKDLEGYDAPCRDCPNAMLRMDRALPVSHTNNKTGESLLMRSFLTTWEKRTLKLTVAFNLDEYLHTLSRDHERVYQEMRASDAISRGMQEADPEKGIESTISCIAENMQPERFLVFEERGDNTVSATYEWTAPGVIPLKEELQSIPRMELRTLYAKFVSERLVMVSDMEAFQREHPGFSFRIHGVRSFVSGQLLLQNQREGFTLVVNPSEESFKTGSALYKTLTDFIAVMIRNRNSLHELERQSMIDQLTGAGNRRALERRVREWRGDGVLGVISIDLNGLKNTNDTKGHHAGDILISETARVLRECAGEGYVFRTGGDEFVVITEDLEERDILLLIRHMRKSAENNGISMAIGFSSIRGKVTDFDALLTKADMNMYQDKGHSFRRRRGDR</sequence>
<dbReference type="SMART" id="SM00267">
    <property type="entry name" value="GGDEF"/>
    <property type="match status" value="1"/>
</dbReference>
<dbReference type="GO" id="GO:0071111">
    <property type="term" value="F:cyclic-guanylate-specific phosphodiesterase activity"/>
    <property type="evidence" value="ECO:0007669"/>
    <property type="project" value="InterPro"/>
</dbReference>
<dbReference type="InterPro" id="IPR001633">
    <property type="entry name" value="EAL_dom"/>
</dbReference>
<dbReference type="PANTHER" id="PTHR33121:SF70">
    <property type="entry name" value="SIGNALING PROTEIN YKOW"/>
    <property type="match status" value="1"/>
</dbReference>
<comment type="caution">
    <text evidence="3">The sequence shown here is derived from an EMBL/GenBank/DDBJ whole genome shotgun (WGS) entry which is preliminary data.</text>
</comment>
<dbReference type="SUPFAM" id="SSF141868">
    <property type="entry name" value="EAL domain-like"/>
    <property type="match status" value="1"/>
</dbReference>
<dbReference type="Proteomes" id="UP000469325">
    <property type="component" value="Unassembled WGS sequence"/>
</dbReference>
<dbReference type="Pfam" id="PF00563">
    <property type="entry name" value="EAL"/>
    <property type="match status" value="1"/>
</dbReference>
<dbReference type="Gene3D" id="3.30.70.270">
    <property type="match status" value="2"/>
</dbReference>